<comment type="function">
    <text evidence="11">Cysteine protease that plays a key role in autophagy by mediating both proteolytic activation and delipidation of ATG8 family proteins.</text>
</comment>
<keyword evidence="14" id="KW-1185">Reference proteome</keyword>
<evidence type="ECO:0000256" key="3">
    <source>
        <dbReference type="ARBA" id="ARBA00022448"/>
    </source>
</evidence>
<dbReference type="GO" id="GO:0016485">
    <property type="term" value="P:protein processing"/>
    <property type="evidence" value="ECO:0007669"/>
    <property type="project" value="TreeGrafter"/>
</dbReference>
<evidence type="ECO:0000256" key="7">
    <source>
        <dbReference type="ARBA" id="ARBA00022807"/>
    </source>
</evidence>
<evidence type="ECO:0000256" key="8">
    <source>
        <dbReference type="ARBA" id="ARBA00022927"/>
    </source>
</evidence>
<keyword evidence="7" id="KW-0788">Thiol protease</keyword>
<dbReference type="OrthoDB" id="2960936at2759"/>
<keyword evidence="3" id="KW-0813">Transport</keyword>
<keyword evidence="8 11" id="KW-0653">Protein transport</keyword>
<dbReference type="GO" id="GO:0000423">
    <property type="term" value="P:mitophagy"/>
    <property type="evidence" value="ECO:0007669"/>
    <property type="project" value="TreeGrafter"/>
</dbReference>
<evidence type="ECO:0000313" key="15">
    <source>
        <dbReference type="WBParaSite" id="EVEC_0000728001-mRNA-1"/>
    </source>
</evidence>
<evidence type="ECO:0000256" key="4">
    <source>
        <dbReference type="ARBA" id="ARBA00022490"/>
    </source>
</evidence>
<evidence type="ECO:0000256" key="2">
    <source>
        <dbReference type="ARBA" id="ARBA00010958"/>
    </source>
</evidence>
<dbReference type="InterPro" id="IPR038765">
    <property type="entry name" value="Papain-like_cys_pep_sf"/>
</dbReference>
<protein>
    <recommendedName>
        <fullName evidence="11">Cysteine protease</fullName>
        <ecNumber evidence="11">3.4.22.-</ecNumber>
    </recommendedName>
</protein>
<keyword evidence="5 11" id="KW-0645">Protease</keyword>
<dbReference type="PANTHER" id="PTHR22624:SF49">
    <property type="entry name" value="CYSTEINE PROTEASE"/>
    <property type="match status" value="1"/>
</dbReference>
<keyword evidence="9 11" id="KW-0072">Autophagy</keyword>
<evidence type="ECO:0000313" key="13">
    <source>
        <dbReference type="EMBL" id="VDD92050.1"/>
    </source>
</evidence>
<dbReference type="InterPro" id="IPR005078">
    <property type="entry name" value="Peptidase_C54"/>
</dbReference>
<dbReference type="GO" id="GO:0019786">
    <property type="term" value="F:protein-phosphatidylethanolamide deconjugating activity"/>
    <property type="evidence" value="ECO:0007669"/>
    <property type="project" value="InterPro"/>
</dbReference>
<evidence type="ECO:0000256" key="1">
    <source>
        <dbReference type="ARBA" id="ARBA00004496"/>
    </source>
</evidence>
<dbReference type="SUPFAM" id="SSF54001">
    <property type="entry name" value="Cysteine proteinases"/>
    <property type="match status" value="1"/>
</dbReference>
<dbReference type="GO" id="GO:0004197">
    <property type="term" value="F:cysteine-type endopeptidase activity"/>
    <property type="evidence" value="ECO:0007669"/>
    <property type="project" value="TreeGrafter"/>
</dbReference>
<dbReference type="GO" id="GO:0005737">
    <property type="term" value="C:cytoplasm"/>
    <property type="evidence" value="ECO:0007669"/>
    <property type="project" value="UniProtKB-SubCell"/>
</dbReference>
<dbReference type="Pfam" id="PF03416">
    <property type="entry name" value="Peptidase_C54"/>
    <property type="match status" value="1"/>
</dbReference>
<dbReference type="STRING" id="51028.A0A0N4VA01"/>
<keyword evidence="4 11" id="KW-0963">Cytoplasm</keyword>
<dbReference type="Proteomes" id="UP000274131">
    <property type="component" value="Unassembled WGS sequence"/>
</dbReference>
<evidence type="ECO:0000259" key="12">
    <source>
        <dbReference type="Pfam" id="PF03416"/>
    </source>
</evidence>
<dbReference type="GO" id="GO:0035973">
    <property type="term" value="P:aggrephagy"/>
    <property type="evidence" value="ECO:0007669"/>
    <property type="project" value="TreeGrafter"/>
</dbReference>
<reference evidence="13 14" key="2">
    <citation type="submission" date="2018-10" db="EMBL/GenBank/DDBJ databases">
        <authorList>
            <consortium name="Pathogen Informatics"/>
        </authorList>
    </citation>
    <scope>NUCLEOTIDE SEQUENCE [LARGE SCALE GENOMIC DNA]</scope>
</reference>
<organism evidence="15">
    <name type="scientific">Enterobius vermicularis</name>
    <name type="common">Human pinworm</name>
    <dbReference type="NCBI Taxonomy" id="51028"/>
    <lineage>
        <taxon>Eukaryota</taxon>
        <taxon>Metazoa</taxon>
        <taxon>Ecdysozoa</taxon>
        <taxon>Nematoda</taxon>
        <taxon>Chromadorea</taxon>
        <taxon>Rhabditida</taxon>
        <taxon>Spirurina</taxon>
        <taxon>Oxyuridomorpha</taxon>
        <taxon>Oxyuroidea</taxon>
        <taxon>Oxyuridae</taxon>
        <taxon>Enterobius</taxon>
    </lineage>
</organism>
<evidence type="ECO:0000256" key="11">
    <source>
        <dbReference type="RuleBase" id="RU363115"/>
    </source>
</evidence>
<dbReference type="EMBL" id="UXUI01008656">
    <property type="protein sequence ID" value="VDD92050.1"/>
    <property type="molecule type" value="Genomic_DNA"/>
</dbReference>
<evidence type="ECO:0000313" key="14">
    <source>
        <dbReference type="Proteomes" id="UP000274131"/>
    </source>
</evidence>
<dbReference type="InterPro" id="IPR046792">
    <property type="entry name" value="Peptidase_C54_cat"/>
</dbReference>
<dbReference type="EC" id="3.4.22.-" evidence="11"/>
<proteinExistence type="inferred from homology"/>
<comment type="subcellular location">
    <subcellularLocation>
        <location evidence="1 11">Cytoplasm</location>
    </subcellularLocation>
</comment>
<evidence type="ECO:0000256" key="10">
    <source>
        <dbReference type="ARBA" id="ARBA00029362"/>
    </source>
</evidence>
<evidence type="ECO:0000256" key="9">
    <source>
        <dbReference type="ARBA" id="ARBA00023006"/>
    </source>
</evidence>
<feature type="domain" description="Peptidase C54 catalytic" evidence="12">
    <location>
        <begin position="14"/>
        <end position="174"/>
    </location>
</feature>
<reference evidence="15" key="1">
    <citation type="submission" date="2017-02" db="UniProtKB">
        <authorList>
            <consortium name="WormBaseParasite"/>
        </authorList>
    </citation>
    <scope>IDENTIFICATION</scope>
</reference>
<evidence type="ECO:0000256" key="5">
    <source>
        <dbReference type="ARBA" id="ARBA00022670"/>
    </source>
</evidence>
<sequence>MMSTNVEIYSELREFFLDYYSCIWLTYRTCLPSLPGTTETTDCGWGCMLRSCQMMVAETLILLNLGRGEWLKSEVTSDEEYKNILALFADDVDAPLGLHKLLQIAYKKYQEPVGIWYSPCKALSLFRRTCKGLKLFWVNDGILVKEEIRNVSCNFKAPLLLVICVRLGTTKINMVGFFLQI</sequence>
<dbReference type="AlphaFoldDB" id="A0A0N4VA01"/>
<name>A0A0N4VA01_ENTVE</name>
<dbReference type="GO" id="GO:0000045">
    <property type="term" value="P:autophagosome assembly"/>
    <property type="evidence" value="ECO:0007669"/>
    <property type="project" value="TreeGrafter"/>
</dbReference>
<comment type="similarity">
    <text evidence="2 11">Belongs to the peptidase C54 family.</text>
</comment>
<dbReference type="GO" id="GO:0015031">
    <property type="term" value="P:protein transport"/>
    <property type="evidence" value="ECO:0007669"/>
    <property type="project" value="UniProtKB-KW"/>
</dbReference>
<evidence type="ECO:0000256" key="6">
    <source>
        <dbReference type="ARBA" id="ARBA00022801"/>
    </source>
</evidence>
<comment type="catalytic activity">
    <reaction evidence="10">
        <text>[protein]-C-terminal L-amino acid-glycyl-phosphatidylethanolamide + H2O = [protein]-C-terminal L-amino acid-glycine + a 1,2-diacyl-sn-glycero-3-phosphoethanolamine</text>
        <dbReference type="Rhea" id="RHEA:67548"/>
        <dbReference type="Rhea" id="RHEA-COMP:17323"/>
        <dbReference type="Rhea" id="RHEA-COMP:17324"/>
        <dbReference type="ChEBI" id="CHEBI:15377"/>
        <dbReference type="ChEBI" id="CHEBI:64612"/>
        <dbReference type="ChEBI" id="CHEBI:172940"/>
        <dbReference type="ChEBI" id="CHEBI:172941"/>
    </reaction>
    <physiologicalReaction direction="left-to-right" evidence="10">
        <dbReference type="Rhea" id="RHEA:67549"/>
    </physiologicalReaction>
</comment>
<gene>
    <name evidence="13" type="ORF">EVEC_LOCUS6801</name>
</gene>
<dbReference type="GO" id="GO:0034727">
    <property type="term" value="P:piecemeal microautophagy of the nucleus"/>
    <property type="evidence" value="ECO:0007669"/>
    <property type="project" value="TreeGrafter"/>
</dbReference>
<keyword evidence="6 11" id="KW-0378">Hydrolase</keyword>
<dbReference type="WBParaSite" id="EVEC_0000728001-mRNA-1">
    <property type="protein sequence ID" value="EVEC_0000728001-mRNA-1"/>
    <property type="gene ID" value="EVEC_0000728001"/>
</dbReference>
<accession>A0A0N4VA01</accession>
<dbReference type="PANTHER" id="PTHR22624">
    <property type="entry name" value="CYSTEINE PROTEASE ATG4"/>
    <property type="match status" value="1"/>
</dbReference>